<proteinExistence type="predicted"/>
<protein>
    <submittedName>
        <fullName evidence="2">Uncharacterized protein</fullName>
    </submittedName>
</protein>
<dbReference type="WBParaSite" id="nRc.2.0.1.t36648-RA">
    <property type="protein sequence ID" value="nRc.2.0.1.t36648-RA"/>
    <property type="gene ID" value="nRc.2.0.1.g36648"/>
</dbReference>
<evidence type="ECO:0000313" key="2">
    <source>
        <dbReference type="WBParaSite" id="nRc.2.0.1.t36648-RA"/>
    </source>
</evidence>
<dbReference type="AlphaFoldDB" id="A0A915KCY8"/>
<evidence type="ECO:0000313" key="1">
    <source>
        <dbReference type="Proteomes" id="UP000887565"/>
    </source>
</evidence>
<dbReference type="Proteomes" id="UP000887565">
    <property type="component" value="Unplaced"/>
</dbReference>
<name>A0A915KCY8_ROMCU</name>
<sequence>MTEFKIVFDHLDAMIESCNAYVQELVDQKKDSRRAKRGILTLSLLSRIVSIGTVPNSLARALTRENYCGWPFCLRLGQNTNAAKQKDVRKMVTKPAQKHLRPLENAFNKEAECMECALNKEMSILAKDNTLMIQQEIVLHQRRFLYSASCEWFSYFSMIKIGNCSEYYL</sequence>
<keyword evidence="1" id="KW-1185">Reference proteome</keyword>
<accession>A0A915KCY8</accession>
<reference evidence="2" key="1">
    <citation type="submission" date="2022-11" db="UniProtKB">
        <authorList>
            <consortium name="WormBaseParasite"/>
        </authorList>
    </citation>
    <scope>IDENTIFICATION</scope>
</reference>
<organism evidence="1 2">
    <name type="scientific">Romanomermis culicivorax</name>
    <name type="common">Nematode worm</name>
    <dbReference type="NCBI Taxonomy" id="13658"/>
    <lineage>
        <taxon>Eukaryota</taxon>
        <taxon>Metazoa</taxon>
        <taxon>Ecdysozoa</taxon>
        <taxon>Nematoda</taxon>
        <taxon>Enoplea</taxon>
        <taxon>Dorylaimia</taxon>
        <taxon>Mermithida</taxon>
        <taxon>Mermithoidea</taxon>
        <taxon>Mermithidae</taxon>
        <taxon>Romanomermis</taxon>
    </lineage>
</organism>